<reference evidence="1" key="1">
    <citation type="submission" date="2021-03" db="EMBL/GenBank/DDBJ databases">
        <title>Acanthopleuribacteraceae sp. M133.</title>
        <authorList>
            <person name="Wang G."/>
        </authorList>
    </citation>
    <scope>NUCLEOTIDE SEQUENCE</scope>
    <source>
        <strain evidence="1">M133</strain>
    </source>
</reference>
<name>A0A8A4TDL4_SULCO</name>
<keyword evidence="2" id="KW-1185">Reference proteome</keyword>
<gene>
    <name evidence="1" type="ORF">J3U87_20730</name>
</gene>
<dbReference type="Proteomes" id="UP000663929">
    <property type="component" value="Chromosome"/>
</dbReference>
<dbReference type="KEGG" id="scor:J3U87_20730"/>
<proteinExistence type="predicted"/>
<dbReference type="EMBL" id="CP071793">
    <property type="protein sequence ID" value="QTD48016.1"/>
    <property type="molecule type" value="Genomic_DNA"/>
</dbReference>
<sequence length="91" mass="10154">MSNVEKATEIVYAAIDEVNNMLAEKQRIPKDPSIVLYGQNAVIPSLMLMNLVVAVEEVSEDEHEAEISITKVFHSVKDLIDQVKDLLDEEG</sequence>
<accession>A0A8A4TDL4</accession>
<evidence type="ECO:0000313" key="1">
    <source>
        <dbReference type="EMBL" id="QTD48016.1"/>
    </source>
</evidence>
<organism evidence="1 2">
    <name type="scientific">Sulfidibacter corallicola</name>
    <dbReference type="NCBI Taxonomy" id="2818388"/>
    <lineage>
        <taxon>Bacteria</taxon>
        <taxon>Pseudomonadati</taxon>
        <taxon>Acidobacteriota</taxon>
        <taxon>Holophagae</taxon>
        <taxon>Acanthopleuribacterales</taxon>
        <taxon>Acanthopleuribacteraceae</taxon>
        <taxon>Sulfidibacter</taxon>
    </lineage>
</organism>
<dbReference type="RefSeq" id="WP_237377679.1">
    <property type="nucleotide sequence ID" value="NZ_CP071793.1"/>
</dbReference>
<evidence type="ECO:0000313" key="2">
    <source>
        <dbReference type="Proteomes" id="UP000663929"/>
    </source>
</evidence>
<protein>
    <submittedName>
        <fullName evidence="1">Uncharacterized protein</fullName>
    </submittedName>
</protein>
<dbReference type="AlphaFoldDB" id="A0A8A4TDL4"/>